<accession>C6G411</accession>
<dbReference type="PANTHER" id="PTHR44520">
    <property type="entry name" value="RESPONSE REGULATOR RCP1-RELATED"/>
    <property type="match status" value="1"/>
</dbReference>
<dbReference type="SUPFAM" id="SSF52172">
    <property type="entry name" value="CheY-like"/>
    <property type="match status" value="1"/>
</dbReference>
<dbReference type="InterPro" id="IPR001789">
    <property type="entry name" value="Sig_transdc_resp-reg_receiver"/>
</dbReference>
<feature type="modified residue" description="4-aspartylphosphate" evidence="1">
    <location>
        <position position="69"/>
    </location>
</feature>
<sequence>MTAEPVGRPMEILLIEDSLADARLTIEALKEGGVQHRLTLVRDGLEAVEFLRQKDIFARAPRPDLILLDLGLPRMHGRDVLTEIRSDEELKDIPVVVLTISKDHEDILRNQRLHVEAYLTKPVDFATFVNVVKELKKMLAADVILPSIE</sequence>
<proteinExistence type="predicted"/>
<name>C6G411_9BACT</name>
<dbReference type="AlphaFoldDB" id="C6G411"/>
<organism evidence="3">
    <name type="scientific">uncultured bacterium FLS18</name>
    <dbReference type="NCBI Taxonomy" id="654935"/>
    <lineage>
        <taxon>Bacteria</taxon>
        <taxon>environmental samples</taxon>
    </lineage>
</organism>
<dbReference type="Pfam" id="PF00072">
    <property type="entry name" value="Response_reg"/>
    <property type="match status" value="1"/>
</dbReference>
<dbReference type="CDD" id="cd17557">
    <property type="entry name" value="REC_Rcp-like"/>
    <property type="match status" value="1"/>
</dbReference>
<dbReference type="InterPro" id="IPR011006">
    <property type="entry name" value="CheY-like_superfamily"/>
</dbReference>
<dbReference type="PANTHER" id="PTHR44520:SF2">
    <property type="entry name" value="RESPONSE REGULATOR RCP1"/>
    <property type="match status" value="1"/>
</dbReference>
<evidence type="ECO:0000256" key="1">
    <source>
        <dbReference type="PROSITE-ProRule" id="PRU00169"/>
    </source>
</evidence>
<dbReference type="EMBL" id="FJ483469">
    <property type="protein sequence ID" value="ACS68546.1"/>
    <property type="molecule type" value="Genomic_DNA"/>
</dbReference>
<reference evidence="3" key="1">
    <citation type="journal article" date="2010" name="FEMS Microbiol. Ecol.">
        <title>Novel lipolytic genes from the microbial metagenomic library of the South China Sea marine sediment.</title>
        <authorList>
            <person name="Hu Y."/>
            <person name="Fu C."/>
            <person name="Huang Y."/>
            <person name="Yin Y."/>
            <person name="Cheng G."/>
            <person name="Lei F."/>
            <person name="Lu N."/>
            <person name="Li J."/>
            <person name="Ashforth E.J."/>
            <person name="Zhang L."/>
            <person name="Zhu B."/>
        </authorList>
    </citation>
    <scope>NUCLEOTIDE SEQUENCE</scope>
</reference>
<feature type="domain" description="Response regulatory" evidence="2">
    <location>
        <begin position="11"/>
        <end position="136"/>
    </location>
</feature>
<evidence type="ECO:0000313" key="3">
    <source>
        <dbReference type="EMBL" id="ACS68546.1"/>
    </source>
</evidence>
<dbReference type="GO" id="GO:0000160">
    <property type="term" value="P:phosphorelay signal transduction system"/>
    <property type="evidence" value="ECO:0007669"/>
    <property type="project" value="InterPro"/>
</dbReference>
<evidence type="ECO:0000259" key="2">
    <source>
        <dbReference type="PROSITE" id="PS50110"/>
    </source>
</evidence>
<dbReference type="PROSITE" id="PS50110">
    <property type="entry name" value="RESPONSE_REGULATORY"/>
    <property type="match status" value="1"/>
</dbReference>
<protein>
    <submittedName>
        <fullName evidence="3">Response regulator</fullName>
    </submittedName>
</protein>
<dbReference type="SMART" id="SM00448">
    <property type="entry name" value="REC"/>
    <property type="match status" value="1"/>
</dbReference>
<dbReference type="InterPro" id="IPR052893">
    <property type="entry name" value="TCS_response_regulator"/>
</dbReference>
<dbReference type="Gene3D" id="3.40.50.2300">
    <property type="match status" value="1"/>
</dbReference>
<keyword evidence="1" id="KW-0597">Phosphoprotein</keyword>